<dbReference type="InterPro" id="IPR000182">
    <property type="entry name" value="GNAT_dom"/>
</dbReference>
<dbReference type="RefSeq" id="WP_199025047.1">
    <property type="nucleotide sequence ID" value="NZ_JAELVR010000007.1"/>
</dbReference>
<keyword evidence="3" id="KW-1185">Reference proteome</keyword>
<dbReference type="PANTHER" id="PTHR43792:SF1">
    <property type="entry name" value="N-ACETYLTRANSFERASE DOMAIN-CONTAINING PROTEIN"/>
    <property type="match status" value="1"/>
</dbReference>
<sequence>MTPHLADTPVLETDRLVLRAPGAQDWPGFNAMMASERSRFIRPGDLDEGQIWRSFGHVIGHWVMRGWGLFTITARGDDTALGMAGPWFPAGWPEPEIGWSLWQPDAEGKGYAFEAATATRGFAYDVLEWDSAVSYIAPDNTRSIALAERLGARPDPAAAYPGDTPCVVYRHPAPDSLADGGMEAYA</sequence>
<name>A0A8J7J7R2_9RHOB</name>
<dbReference type="Pfam" id="PF13302">
    <property type="entry name" value="Acetyltransf_3"/>
    <property type="match status" value="1"/>
</dbReference>
<feature type="domain" description="N-acetyltransferase" evidence="1">
    <location>
        <begin position="16"/>
        <end position="174"/>
    </location>
</feature>
<evidence type="ECO:0000313" key="3">
    <source>
        <dbReference type="Proteomes" id="UP000619079"/>
    </source>
</evidence>
<accession>A0A8J7J7R2</accession>
<gene>
    <name evidence="2" type="ORF">JF290_11605</name>
</gene>
<proteinExistence type="predicted"/>
<organism evidence="2 3">
    <name type="scientific">Sedimentitalea arenosa</name>
    <dbReference type="NCBI Taxonomy" id="2798803"/>
    <lineage>
        <taxon>Bacteria</taxon>
        <taxon>Pseudomonadati</taxon>
        <taxon>Pseudomonadota</taxon>
        <taxon>Alphaproteobacteria</taxon>
        <taxon>Rhodobacterales</taxon>
        <taxon>Paracoccaceae</taxon>
        <taxon>Sedimentitalea</taxon>
    </lineage>
</organism>
<evidence type="ECO:0000259" key="1">
    <source>
        <dbReference type="PROSITE" id="PS51186"/>
    </source>
</evidence>
<reference evidence="2" key="1">
    <citation type="submission" date="2020-12" db="EMBL/GenBank/DDBJ databases">
        <title>Sedimentitalea sp. nov., isolated from sand in Incheon.</title>
        <authorList>
            <person name="Kim W."/>
        </authorList>
    </citation>
    <scope>NUCLEOTIDE SEQUENCE</scope>
    <source>
        <strain evidence="2">CAU 1593</strain>
    </source>
</reference>
<dbReference type="PROSITE" id="PS51186">
    <property type="entry name" value="GNAT"/>
    <property type="match status" value="1"/>
</dbReference>
<dbReference type="GO" id="GO:0016747">
    <property type="term" value="F:acyltransferase activity, transferring groups other than amino-acyl groups"/>
    <property type="evidence" value="ECO:0007669"/>
    <property type="project" value="InterPro"/>
</dbReference>
<dbReference type="Gene3D" id="3.40.630.30">
    <property type="match status" value="1"/>
</dbReference>
<comment type="caution">
    <text evidence="2">The sequence shown here is derived from an EMBL/GenBank/DDBJ whole genome shotgun (WGS) entry which is preliminary data.</text>
</comment>
<evidence type="ECO:0000313" key="2">
    <source>
        <dbReference type="EMBL" id="MBJ6372172.1"/>
    </source>
</evidence>
<protein>
    <submittedName>
        <fullName evidence="2">GNAT family N-acetyltransferase</fullName>
    </submittedName>
</protein>
<dbReference type="EMBL" id="JAELVR010000007">
    <property type="protein sequence ID" value="MBJ6372172.1"/>
    <property type="molecule type" value="Genomic_DNA"/>
</dbReference>
<dbReference type="InterPro" id="IPR051531">
    <property type="entry name" value="N-acetyltransferase"/>
</dbReference>
<dbReference type="PANTHER" id="PTHR43792">
    <property type="entry name" value="GNAT FAMILY, PUTATIVE (AFU_ORTHOLOGUE AFUA_3G00765)-RELATED-RELATED"/>
    <property type="match status" value="1"/>
</dbReference>
<dbReference type="InterPro" id="IPR016181">
    <property type="entry name" value="Acyl_CoA_acyltransferase"/>
</dbReference>
<dbReference type="Proteomes" id="UP000619079">
    <property type="component" value="Unassembled WGS sequence"/>
</dbReference>
<dbReference type="AlphaFoldDB" id="A0A8J7J7R2"/>
<dbReference type="SUPFAM" id="SSF55729">
    <property type="entry name" value="Acyl-CoA N-acyltransferases (Nat)"/>
    <property type="match status" value="1"/>
</dbReference>